<dbReference type="GO" id="GO:0004674">
    <property type="term" value="F:protein serine/threonine kinase activity"/>
    <property type="evidence" value="ECO:0007669"/>
    <property type="project" value="TreeGrafter"/>
</dbReference>
<dbReference type="Proteomes" id="UP000232688">
    <property type="component" value="Unassembled WGS sequence"/>
</dbReference>
<dbReference type="AlphaFoldDB" id="A0A2N0S7F2"/>
<dbReference type="GO" id="GO:0005524">
    <property type="term" value="F:ATP binding"/>
    <property type="evidence" value="ECO:0007669"/>
    <property type="project" value="InterPro"/>
</dbReference>
<keyword evidence="2" id="KW-0418">Kinase</keyword>
<dbReference type="InterPro" id="IPR000719">
    <property type="entry name" value="Prot_kinase_dom"/>
</dbReference>
<protein>
    <submittedName>
        <fullName evidence="2">Kinase-like protein</fullName>
    </submittedName>
</protein>
<dbReference type="InterPro" id="IPR011009">
    <property type="entry name" value="Kinase-like_dom_sf"/>
</dbReference>
<feature type="domain" description="Protein kinase" evidence="1">
    <location>
        <begin position="409"/>
        <end position="678"/>
    </location>
</feature>
<dbReference type="Pfam" id="PF07714">
    <property type="entry name" value="PK_Tyr_Ser-Thr"/>
    <property type="match status" value="1"/>
</dbReference>
<dbReference type="Pfam" id="PF00069">
    <property type="entry name" value="Pkinase"/>
    <property type="match status" value="1"/>
</dbReference>
<name>A0A2N0S7F2_9GLOM</name>
<comment type="caution">
    <text evidence="2">The sequence shown here is derived from an EMBL/GenBank/DDBJ whole genome shotgun (WGS) entry which is preliminary data.</text>
</comment>
<organism evidence="2 3">
    <name type="scientific">Rhizophagus irregularis</name>
    <dbReference type="NCBI Taxonomy" id="588596"/>
    <lineage>
        <taxon>Eukaryota</taxon>
        <taxon>Fungi</taxon>
        <taxon>Fungi incertae sedis</taxon>
        <taxon>Mucoromycota</taxon>
        <taxon>Glomeromycotina</taxon>
        <taxon>Glomeromycetes</taxon>
        <taxon>Glomerales</taxon>
        <taxon>Glomeraceae</taxon>
        <taxon>Rhizophagus</taxon>
    </lineage>
</organism>
<dbReference type="VEuPathDB" id="FungiDB:FUN_000584"/>
<dbReference type="EMBL" id="LLXH01000164">
    <property type="protein sequence ID" value="PKC71483.1"/>
    <property type="molecule type" value="Genomic_DNA"/>
</dbReference>
<dbReference type="InterPro" id="IPR051681">
    <property type="entry name" value="Ser/Thr_Kinases-Pseudokinases"/>
</dbReference>
<reference evidence="2 3" key="2">
    <citation type="submission" date="2017-10" db="EMBL/GenBank/DDBJ databases">
        <title>Genome analyses suggest a sexual origin of heterokaryosis in a supposedly ancient asexual fungus.</title>
        <authorList>
            <person name="Corradi N."/>
            <person name="Sedzielewska K."/>
            <person name="Noel J."/>
            <person name="Charron P."/>
            <person name="Farinelli L."/>
            <person name="Marton T."/>
            <person name="Kruger M."/>
            <person name="Pelin A."/>
            <person name="Brachmann A."/>
            <person name="Corradi N."/>
        </authorList>
    </citation>
    <scope>NUCLEOTIDE SEQUENCE [LARGE SCALE GENOMIC DNA]</scope>
    <source>
        <strain evidence="2 3">A1</strain>
    </source>
</reference>
<gene>
    <name evidence="2" type="ORF">RhiirA1_453471</name>
</gene>
<dbReference type="VEuPathDB" id="FungiDB:RhiirA1_453471"/>
<evidence type="ECO:0000313" key="2">
    <source>
        <dbReference type="EMBL" id="PKC71483.1"/>
    </source>
</evidence>
<reference evidence="2 3" key="1">
    <citation type="submission" date="2017-10" db="EMBL/GenBank/DDBJ databases">
        <title>Extensive intraspecific genome diversity in a model arbuscular mycorrhizal fungus.</title>
        <authorList>
            <person name="Chen E.C.H."/>
            <person name="Morin E."/>
            <person name="Baudet D."/>
            <person name="Noel J."/>
            <person name="Ndikumana S."/>
            <person name="Charron P."/>
            <person name="St-Onge C."/>
            <person name="Giorgi J."/>
            <person name="Grigoriev I.V."/>
            <person name="Roux C."/>
            <person name="Martin F.M."/>
            <person name="Corradi N."/>
        </authorList>
    </citation>
    <scope>NUCLEOTIDE SEQUENCE [LARGE SCALE GENOMIC DNA]</scope>
    <source>
        <strain evidence="2 3">A1</strain>
    </source>
</reference>
<dbReference type="SUPFAM" id="SSF56112">
    <property type="entry name" value="Protein kinase-like (PK-like)"/>
    <property type="match status" value="2"/>
</dbReference>
<dbReference type="InterPro" id="IPR001245">
    <property type="entry name" value="Ser-Thr/Tyr_kinase_cat_dom"/>
</dbReference>
<feature type="domain" description="Protein kinase" evidence="1">
    <location>
        <begin position="28"/>
        <end position="299"/>
    </location>
</feature>
<dbReference type="PROSITE" id="PS50011">
    <property type="entry name" value="PROTEIN_KINASE_DOM"/>
    <property type="match status" value="2"/>
</dbReference>
<accession>A0A2N0S7F2</accession>
<dbReference type="Gene3D" id="1.10.510.10">
    <property type="entry name" value="Transferase(Phosphotransferase) domain 1"/>
    <property type="match status" value="2"/>
</dbReference>
<dbReference type="PANTHER" id="PTHR44329">
    <property type="entry name" value="SERINE/THREONINE-PROTEIN KINASE TNNI3K-RELATED"/>
    <property type="match status" value="1"/>
</dbReference>
<keyword evidence="2" id="KW-0808">Transferase</keyword>
<sequence length="764" mass="88679">MNSNNLNEDFYQTAINYYGIKEILENFGNEKERIGQGSCIVYKTKCESLGGILIAAIKEVNITSDDCKNRTIKTFVNELKIYNRIDNGRIIQFYGISRNVKERLYYLVLEYANQGNLREYINVKNCNENGFEWTERVFLATQIAEGLCYLHDELNIAHRDLHTKNILINDGNIKISDFGLSKNLESTMSSGNKFFGIIPFIDPHKLNNRNVPLDKRSDIYSLGMVLWEISSCRKPFPLYKEEWRLYLDICHDLKEELIKGTPIDYMKIYTNCWQSEPDFRPLISQILLQLQSMSLEPIFEGDDDKNSIYLLPPSDTSKNSISGYSPSLSSLAISENLASSFLSTNTICKKCEIQFKNYHWCRECEAQVFHENFPNWTCGDKDLDKLIQDSQLNATNHNDYFEWIDYNQFTNIKRIVQGSYCEIYTATWLDGIREVWDTEFHQWVRTKDAQIILRKFRFDSTINNLRLHLDIKNTIRCYGFTQDLETKSYHMVLKYADGGNLRQYIRKKFPCRGWFKKLSILKKIIEGLHNIHKANYIHRDLYPGNILILKEHNNLEVYISELDSCANLNSEPVQQLYGNLSYIAPEVIVENGNLTSIKSDIYSIGIIMWELVSGDEPYSDYEIDNEDELILDIINGVRPNDVIGTPKCYHELMQKCLDADPEKRPTTLNLLEELHAFTTAPFKKHQFEAADRRVRGQPLGTRPSQLTKDNVKIVVESINVAEAYVGTTSFRFTNRSLRFDFSLPEPKNAIEKSLYFNGEGLLDE</sequence>
<evidence type="ECO:0000313" key="3">
    <source>
        <dbReference type="Proteomes" id="UP000232688"/>
    </source>
</evidence>
<dbReference type="VEuPathDB" id="FungiDB:FUN_000577"/>
<dbReference type="PRINTS" id="PR00109">
    <property type="entry name" value="TYRKINASE"/>
</dbReference>
<evidence type="ECO:0000259" key="1">
    <source>
        <dbReference type="PROSITE" id="PS50011"/>
    </source>
</evidence>
<dbReference type="VEuPathDB" id="FungiDB:RhiirFUN_017990"/>
<proteinExistence type="predicted"/>